<gene>
    <name evidence="1" type="ORF">LOK49_LG01G00580</name>
</gene>
<comment type="caution">
    <text evidence="1">The sequence shown here is derived from an EMBL/GenBank/DDBJ whole genome shotgun (WGS) entry which is preliminary data.</text>
</comment>
<accession>A0ACC0J3I6</accession>
<reference evidence="1 2" key="1">
    <citation type="journal article" date="2022" name="Plant J.">
        <title>Chromosome-level genome of Camellia lanceoleosa provides a valuable resource for understanding genome evolution and self-incompatibility.</title>
        <authorList>
            <person name="Gong W."/>
            <person name="Xiao S."/>
            <person name="Wang L."/>
            <person name="Liao Z."/>
            <person name="Chang Y."/>
            <person name="Mo W."/>
            <person name="Hu G."/>
            <person name="Li W."/>
            <person name="Zhao G."/>
            <person name="Zhu H."/>
            <person name="Hu X."/>
            <person name="Ji K."/>
            <person name="Xiang X."/>
            <person name="Song Q."/>
            <person name="Yuan D."/>
            <person name="Jin S."/>
            <person name="Zhang L."/>
        </authorList>
    </citation>
    <scope>NUCLEOTIDE SEQUENCE [LARGE SCALE GENOMIC DNA]</scope>
    <source>
        <strain evidence="1">SQ_2022a</strain>
    </source>
</reference>
<evidence type="ECO:0000313" key="2">
    <source>
        <dbReference type="Proteomes" id="UP001060215"/>
    </source>
</evidence>
<evidence type="ECO:0000313" key="1">
    <source>
        <dbReference type="EMBL" id="KAI8031973.1"/>
    </source>
</evidence>
<sequence length="88" mass="10249">MEVRDDLSREMCQNISFPLGFVLILEPLYVSPMLAVSYIEMLSNWIKIQVPQTFPLVVVFYFHDQFTWLKGAGLITILSGVSLFNWYK</sequence>
<dbReference type="Proteomes" id="UP001060215">
    <property type="component" value="Chromosome 1"/>
</dbReference>
<name>A0ACC0J3I6_9ERIC</name>
<protein>
    <submittedName>
        <fullName evidence="1">Sugar phosphate/phosphate translocator</fullName>
    </submittedName>
</protein>
<dbReference type="EMBL" id="CM045758">
    <property type="protein sequence ID" value="KAI8031973.1"/>
    <property type="molecule type" value="Genomic_DNA"/>
</dbReference>
<organism evidence="1 2">
    <name type="scientific">Camellia lanceoleosa</name>
    <dbReference type="NCBI Taxonomy" id="1840588"/>
    <lineage>
        <taxon>Eukaryota</taxon>
        <taxon>Viridiplantae</taxon>
        <taxon>Streptophyta</taxon>
        <taxon>Embryophyta</taxon>
        <taxon>Tracheophyta</taxon>
        <taxon>Spermatophyta</taxon>
        <taxon>Magnoliopsida</taxon>
        <taxon>eudicotyledons</taxon>
        <taxon>Gunneridae</taxon>
        <taxon>Pentapetalae</taxon>
        <taxon>asterids</taxon>
        <taxon>Ericales</taxon>
        <taxon>Theaceae</taxon>
        <taxon>Camellia</taxon>
    </lineage>
</organism>
<proteinExistence type="predicted"/>
<keyword evidence="2" id="KW-1185">Reference proteome</keyword>